<dbReference type="EMBL" id="JAPWTK010001310">
    <property type="protein sequence ID" value="KAJ8933061.1"/>
    <property type="molecule type" value="Genomic_DNA"/>
</dbReference>
<protein>
    <submittedName>
        <fullName evidence="1">Uncharacterized protein</fullName>
    </submittedName>
</protein>
<evidence type="ECO:0000313" key="1">
    <source>
        <dbReference type="EMBL" id="KAJ8933061.1"/>
    </source>
</evidence>
<comment type="caution">
    <text evidence="1">The sequence shown here is derived from an EMBL/GenBank/DDBJ whole genome shotgun (WGS) entry which is preliminary data.</text>
</comment>
<sequence length="96" mass="11013">MALSVKRKTADHAKLTVSAQTKRSGLVEALMWAKRIGLLPPAFFSVHLVDFRNCCQNLFFFCVMFFKVGKIQKVENFTIHYHVLEVMTKFPPVLVP</sequence>
<keyword evidence="2" id="KW-1185">Reference proteome</keyword>
<dbReference type="AlphaFoldDB" id="A0AAV8X3H5"/>
<evidence type="ECO:0000313" key="2">
    <source>
        <dbReference type="Proteomes" id="UP001162162"/>
    </source>
</evidence>
<accession>A0AAV8X3H5</accession>
<proteinExistence type="predicted"/>
<gene>
    <name evidence="1" type="ORF">NQ318_023094</name>
</gene>
<reference evidence="1" key="1">
    <citation type="journal article" date="2023" name="Insect Mol. Biol.">
        <title>Genome sequencing provides insights into the evolution of gene families encoding plant cell wall-degrading enzymes in longhorned beetles.</title>
        <authorList>
            <person name="Shin N.R."/>
            <person name="Okamura Y."/>
            <person name="Kirsch R."/>
            <person name="Pauchet Y."/>
        </authorList>
    </citation>
    <scope>NUCLEOTIDE SEQUENCE</scope>
    <source>
        <strain evidence="1">AMC_N1</strain>
    </source>
</reference>
<organism evidence="1 2">
    <name type="scientific">Aromia moschata</name>
    <dbReference type="NCBI Taxonomy" id="1265417"/>
    <lineage>
        <taxon>Eukaryota</taxon>
        <taxon>Metazoa</taxon>
        <taxon>Ecdysozoa</taxon>
        <taxon>Arthropoda</taxon>
        <taxon>Hexapoda</taxon>
        <taxon>Insecta</taxon>
        <taxon>Pterygota</taxon>
        <taxon>Neoptera</taxon>
        <taxon>Endopterygota</taxon>
        <taxon>Coleoptera</taxon>
        <taxon>Polyphaga</taxon>
        <taxon>Cucujiformia</taxon>
        <taxon>Chrysomeloidea</taxon>
        <taxon>Cerambycidae</taxon>
        <taxon>Cerambycinae</taxon>
        <taxon>Callichromatini</taxon>
        <taxon>Aromia</taxon>
    </lineage>
</organism>
<name>A0AAV8X3H5_9CUCU</name>
<dbReference type="Proteomes" id="UP001162162">
    <property type="component" value="Unassembled WGS sequence"/>
</dbReference>